<dbReference type="EMBL" id="LBUU01000008">
    <property type="protein sequence ID" value="KKQ69938.1"/>
    <property type="molecule type" value="Genomic_DNA"/>
</dbReference>
<accession>A0A0G0JQS3</accession>
<reference evidence="4 5" key="1">
    <citation type="journal article" date="2015" name="Nature">
        <title>rRNA introns, odd ribosomes, and small enigmatic genomes across a large radiation of phyla.</title>
        <authorList>
            <person name="Brown C.T."/>
            <person name="Hug L.A."/>
            <person name="Thomas B.C."/>
            <person name="Sharon I."/>
            <person name="Castelle C.J."/>
            <person name="Singh A."/>
            <person name="Wilkins M.J."/>
            <person name="Williams K.H."/>
            <person name="Banfield J.F."/>
        </authorList>
    </citation>
    <scope>NUCLEOTIDE SEQUENCE [LARGE SCALE GENOMIC DNA]</scope>
</reference>
<dbReference type="Pfam" id="PF01145">
    <property type="entry name" value="Band_7"/>
    <property type="match status" value="1"/>
</dbReference>
<keyword evidence="2" id="KW-1133">Transmembrane helix</keyword>
<dbReference type="InterPro" id="IPR036013">
    <property type="entry name" value="Band_7/SPFH_dom_sf"/>
</dbReference>
<feature type="coiled-coil region" evidence="1">
    <location>
        <begin position="261"/>
        <end position="299"/>
    </location>
</feature>
<gene>
    <name evidence="4" type="ORF">US91_C0008G0058</name>
</gene>
<evidence type="ECO:0000256" key="1">
    <source>
        <dbReference type="SAM" id="Coils"/>
    </source>
</evidence>
<dbReference type="InterPro" id="IPR001107">
    <property type="entry name" value="Band_7"/>
</dbReference>
<keyword evidence="2" id="KW-0472">Membrane</keyword>
<dbReference type="PANTHER" id="PTHR43327">
    <property type="entry name" value="STOMATIN-LIKE PROTEIN 2, MITOCHONDRIAL"/>
    <property type="match status" value="1"/>
</dbReference>
<dbReference type="InterPro" id="IPR050710">
    <property type="entry name" value="Band7/mec-2_domain"/>
</dbReference>
<evidence type="ECO:0000313" key="4">
    <source>
        <dbReference type="EMBL" id="KKQ69938.1"/>
    </source>
</evidence>
<dbReference type="Proteomes" id="UP000034022">
    <property type="component" value="Unassembled WGS sequence"/>
</dbReference>
<evidence type="ECO:0000259" key="3">
    <source>
        <dbReference type="SMART" id="SM00244"/>
    </source>
</evidence>
<keyword evidence="1" id="KW-0175">Coiled coil</keyword>
<feature type="transmembrane region" description="Helical" evidence="2">
    <location>
        <begin position="35"/>
        <end position="56"/>
    </location>
</feature>
<dbReference type="AlphaFoldDB" id="A0A0G0JQS3"/>
<protein>
    <recommendedName>
        <fullName evidence="3">Band 7 domain-containing protein</fullName>
    </recommendedName>
</protein>
<evidence type="ECO:0000256" key="2">
    <source>
        <dbReference type="SAM" id="Phobius"/>
    </source>
</evidence>
<dbReference type="PANTHER" id="PTHR43327:SF10">
    <property type="entry name" value="STOMATIN-LIKE PROTEIN 2, MITOCHONDRIAL"/>
    <property type="match status" value="1"/>
</dbReference>
<evidence type="ECO:0000313" key="5">
    <source>
        <dbReference type="Proteomes" id="UP000034022"/>
    </source>
</evidence>
<comment type="caution">
    <text evidence="4">The sequence shown here is derived from an EMBL/GenBank/DDBJ whole genome shotgun (WGS) entry which is preliminary data.</text>
</comment>
<dbReference type="Gene3D" id="3.30.479.30">
    <property type="entry name" value="Band 7 domain"/>
    <property type="match status" value="1"/>
</dbReference>
<feature type="transmembrane region" description="Helical" evidence="2">
    <location>
        <begin position="63"/>
        <end position="85"/>
    </location>
</feature>
<proteinExistence type="predicted"/>
<feature type="transmembrane region" description="Helical" evidence="2">
    <location>
        <begin position="105"/>
        <end position="125"/>
    </location>
</feature>
<dbReference type="SUPFAM" id="SSF117892">
    <property type="entry name" value="Band 7/SPFH domain"/>
    <property type="match status" value="1"/>
</dbReference>
<name>A0A0G0JQS3_9BACT</name>
<dbReference type="SMART" id="SM00244">
    <property type="entry name" value="PHB"/>
    <property type="match status" value="1"/>
</dbReference>
<feature type="domain" description="Band 7" evidence="3">
    <location>
        <begin position="80"/>
        <end position="269"/>
    </location>
</feature>
<organism evidence="4 5">
    <name type="scientific">Candidatus Falkowbacteria bacterium GW2011_GWE1_38_31</name>
    <dbReference type="NCBI Taxonomy" id="1618638"/>
    <lineage>
        <taxon>Bacteria</taxon>
        <taxon>Candidatus Falkowiibacteriota</taxon>
    </lineage>
</organism>
<keyword evidence="2" id="KW-0812">Transmembrane</keyword>
<sequence>MKLISVIGLVIFVISFVYQIRKNIISQDGTETDLWFAFSFFVGIIFFSTNLIFLFYLSWSISIILSVALVIVIISITIFKGWTQVPGNQKWIVQLFGKYLDTWDSGLNILFPWLGYMDIPIGFFMGQQHIRLYMDETVKAGYGYGHVDFIDGSAPVESTVYFQIVDEKKAAYNITNLVAALEEKMDGAIRSYLGSYTIDEANTRKMHFSLGHIMNGEVIDDPKSKIDVDHRQAKLWKTIYEQWGVEVLDVVISDIVIPEDLKKIRNELMQAKKDAEKAVEAKKATITKAEGEKESLELLGQGFASQIEDLKKMGLSQYDAVNYLTNRIKWEKVGDKTVIIDNGSGISGLGSQFGAGLKSMINK</sequence>